<proteinExistence type="predicted"/>
<organism evidence="1 2">
    <name type="scientific">Lentilactobacillus fungorum</name>
    <dbReference type="NCBI Taxonomy" id="2201250"/>
    <lineage>
        <taxon>Bacteria</taxon>
        <taxon>Bacillati</taxon>
        <taxon>Bacillota</taxon>
        <taxon>Bacilli</taxon>
        <taxon>Lactobacillales</taxon>
        <taxon>Lactobacillaceae</taxon>
        <taxon>Lentilactobacillus</taxon>
    </lineage>
</organism>
<comment type="caution">
    <text evidence="1">The sequence shown here is derived from an EMBL/GenBank/DDBJ whole genome shotgun (WGS) entry which is preliminary data.</text>
</comment>
<keyword evidence="2" id="KW-1185">Reference proteome</keyword>
<dbReference type="RefSeq" id="WP_203630071.1">
    <property type="nucleotide sequence ID" value="NZ_BNJR01000012.1"/>
</dbReference>
<sequence length="324" mass="36582">MTQVAAQLMYRLINLPKKTVVQKVYIGDQSVYALQLFNQNQDAIISRVKKPQRINGHNLDFRHAQHMTLKNFGHGQTLAYFCHQGIDYWWVVAEPNLSDYPDIKWGSQLARIRFEPDRRWWFHRQKRNLPTRLTMLDHTTPTGQSYGDLKRVEGALSPDKRTLLIAAVARDGSAHFSLYDHQKLNERLDQVAAVGGAVDLSQAGQLLSSSVANPYIVVPAFTRRLTSPSIQGVALSDTFTIFVSSGQAAVNDQHPQADQPAINQFQWGSDTAKPLWLNNPAWINQNIETEGVQLGDRLYVGVAFHDAVPYATKTVANCVYWVEK</sequence>
<evidence type="ECO:0000313" key="2">
    <source>
        <dbReference type="Proteomes" id="UP000604765"/>
    </source>
</evidence>
<dbReference type="InterPro" id="IPR035280">
    <property type="entry name" value="Helveticin_J"/>
</dbReference>
<gene>
    <name evidence="1" type="ORF">YK48G_14900</name>
</gene>
<protein>
    <submittedName>
        <fullName evidence="1">Uncharacterized protein</fullName>
    </submittedName>
</protein>
<evidence type="ECO:0000313" key="1">
    <source>
        <dbReference type="EMBL" id="GHP14065.1"/>
    </source>
</evidence>
<dbReference type="Pfam" id="PF17312">
    <property type="entry name" value="Helveticin_J"/>
    <property type="match status" value="1"/>
</dbReference>
<dbReference type="EMBL" id="BNJR01000012">
    <property type="protein sequence ID" value="GHP14065.1"/>
    <property type="molecule type" value="Genomic_DNA"/>
</dbReference>
<reference evidence="1 2" key="1">
    <citation type="journal article" date="2021" name="Int. J. Syst. Evol. Microbiol.">
        <title>Lentilactobacillus fungorum sp. nov., isolated from spent mushroom substrates.</title>
        <authorList>
            <person name="Tohno M."/>
            <person name="Tanizawa Y."/>
            <person name="Kojima Y."/>
            <person name="Sakamoto M."/>
            <person name="Ohkuma M."/>
            <person name="Kobayashi H."/>
        </authorList>
    </citation>
    <scope>NUCLEOTIDE SEQUENCE [LARGE SCALE GENOMIC DNA]</scope>
    <source>
        <strain evidence="1 2">YK48G</strain>
    </source>
</reference>
<name>A0ABQ3VYS8_9LACO</name>
<dbReference type="Proteomes" id="UP000604765">
    <property type="component" value="Unassembled WGS sequence"/>
</dbReference>
<accession>A0ABQ3VYS8</accession>